<dbReference type="Proteomes" id="UP001430919">
    <property type="component" value="Unassembled WGS sequence"/>
</dbReference>
<protein>
    <submittedName>
        <fullName evidence="1">Uncharacterized protein</fullName>
    </submittedName>
</protein>
<evidence type="ECO:0000313" key="2">
    <source>
        <dbReference type="Proteomes" id="UP001430919"/>
    </source>
</evidence>
<name>A0ABS8MWV7_9FLAO</name>
<dbReference type="EMBL" id="JAJJMO010000001">
    <property type="protein sequence ID" value="MCC9073267.1"/>
    <property type="molecule type" value="Genomic_DNA"/>
</dbReference>
<keyword evidence="2" id="KW-1185">Reference proteome</keyword>
<sequence>MKDTFIQSPNSVKESKERNAFIKEFVWDNSVISIDNNKYLLKEVYLTYSIDSKKVYKQVSSLIFKTIDLKTKEFDCPEDYTKFKIVIDEIQYDLGDVSRNLACEIPVCTNYFKLIYYDNGVKRSINFKEN</sequence>
<proteinExistence type="predicted"/>
<evidence type="ECO:0000313" key="1">
    <source>
        <dbReference type="EMBL" id="MCC9073267.1"/>
    </source>
</evidence>
<organism evidence="1 2">
    <name type="scientific">Flavobacterium pisciphilum</name>
    <dbReference type="NCBI Taxonomy" id="2893755"/>
    <lineage>
        <taxon>Bacteria</taxon>
        <taxon>Pseudomonadati</taxon>
        <taxon>Bacteroidota</taxon>
        <taxon>Flavobacteriia</taxon>
        <taxon>Flavobacteriales</taxon>
        <taxon>Flavobacteriaceae</taxon>
        <taxon>Flavobacterium</taxon>
    </lineage>
</organism>
<dbReference type="RefSeq" id="WP_229990204.1">
    <property type="nucleotide sequence ID" value="NZ_JAJJMO010000001.1"/>
</dbReference>
<comment type="caution">
    <text evidence="1">The sequence shown here is derived from an EMBL/GenBank/DDBJ whole genome shotgun (WGS) entry which is preliminary data.</text>
</comment>
<gene>
    <name evidence="1" type="ORF">LNQ49_16945</name>
</gene>
<reference evidence="1" key="1">
    <citation type="submission" date="2021-11" db="EMBL/GenBank/DDBJ databases">
        <title>Description of novel Flavobacterium species.</title>
        <authorList>
            <person name="Saticioglu I.B."/>
            <person name="Ay H."/>
            <person name="Altun S."/>
            <person name="Duman M."/>
        </authorList>
    </citation>
    <scope>NUCLEOTIDE SEQUENCE</scope>
    <source>
        <strain evidence="1">F-65</strain>
    </source>
</reference>
<accession>A0ABS8MWV7</accession>